<dbReference type="RefSeq" id="WP_014454631.1">
    <property type="nucleotide sequence ID" value="NC_017098.1"/>
</dbReference>
<dbReference type="Proteomes" id="UP000007383">
    <property type="component" value="Chromosome"/>
</dbReference>
<sequence length="344" mass="36349">MSSPRIVAPSPHIHAGTSTRTLMWWVNLALLPLVITSVAVFGLRSLVVILTAVAACMLTEYILARFVLKKQVLVEDGSAIVTGILLAANLPVTIPFYQVILGSVVAIGIGKMAFGGIGHNPFNPALVGRTFLLVSYPVEMTTWSPPGFRLWTTMSDVVSTATPLGVVAEGPATEIFSNLPGYWELFWGNVGGTLGGVGVFAMLIGAVILLAKRIIDWQTPAAFLGGLILITGIAWLADPGEFINPLYHVLAGGAMLGAVFMVTDYTTSPMTMAGRMVFAGGAGVLTAVIRLFAALPDGVAYAILVMNALVPLIDRGFPPRRFGKPWTPPEPAAAGSTQQERAHV</sequence>
<dbReference type="HAMAP" id="MF_00462">
    <property type="entry name" value="RsxD_RnfD"/>
    <property type="match status" value="1"/>
</dbReference>
<dbReference type="NCBIfam" id="TIGR01946">
    <property type="entry name" value="rnfD"/>
    <property type="match status" value="1"/>
</dbReference>
<keyword evidence="10" id="KW-0997">Cell inner membrane</keyword>
<keyword evidence="13" id="KW-1185">Reference proteome</keyword>
<protein>
    <recommendedName>
        <fullName evidence="10">Ion-translocating oxidoreductase complex subunit D</fullName>
        <ecNumber evidence="10">7.-.-.-</ecNumber>
    </recommendedName>
    <alternativeName>
        <fullName evidence="10">Rnf electron transport complex subunit D</fullName>
    </alternativeName>
</protein>
<dbReference type="AlphaFoldDB" id="H9UGJ1"/>
<evidence type="ECO:0000256" key="7">
    <source>
        <dbReference type="ARBA" id="ARBA00022982"/>
    </source>
</evidence>
<keyword evidence="6 10" id="KW-1278">Translocase</keyword>
<evidence type="ECO:0000313" key="12">
    <source>
        <dbReference type="EMBL" id="AFG36634.1"/>
    </source>
</evidence>
<keyword evidence="5 10" id="KW-0812">Transmembrane</keyword>
<dbReference type="EMBL" id="CP003282">
    <property type="protein sequence ID" value="AFG36634.1"/>
    <property type="molecule type" value="Genomic_DNA"/>
</dbReference>
<keyword evidence="10" id="KW-1003">Cell membrane</keyword>
<dbReference type="InterPro" id="IPR011303">
    <property type="entry name" value="RnfD_bac"/>
</dbReference>
<feature type="transmembrane region" description="Helical" evidence="10">
    <location>
        <begin position="242"/>
        <end position="262"/>
    </location>
</feature>
<keyword evidence="1 10" id="KW-0813">Transport</keyword>
<dbReference type="HOGENOM" id="CLU_042020_1_0_12"/>
<evidence type="ECO:0000256" key="3">
    <source>
        <dbReference type="ARBA" id="ARBA00022630"/>
    </source>
</evidence>
<dbReference type="Pfam" id="PF03116">
    <property type="entry name" value="NQR2_RnfD_RnfE"/>
    <property type="match status" value="1"/>
</dbReference>
<dbReference type="PATRIC" id="fig|889378.3.peg.542"/>
<reference evidence="13" key="1">
    <citation type="journal article" date="2013" name="Stand. Genomic Sci.">
        <title>Complete genome sequence of the halophilic bacterium Spirochaeta africana type strain (Z-7692(T)) from the alkaline Lake Magadi in the East African Rift.</title>
        <authorList>
            <person name="Liolos K."/>
            <person name="Abt B."/>
            <person name="Scheuner C."/>
            <person name="Teshima H."/>
            <person name="Held B."/>
            <person name="Lapidus A."/>
            <person name="Nolan M."/>
            <person name="Lucas S."/>
            <person name="Deshpande S."/>
            <person name="Cheng J.F."/>
            <person name="Tapia R."/>
            <person name="Goodwin L.A."/>
            <person name="Pitluck S."/>
            <person name="Pagani I."/>
            <person name="Ivanova N."/>
            <person name="Mavromatis K."/>
            <person name="Mikhailova N."/>
            <person name="Huntemann M."/>
            <person name="Pati A."/>
            <person name="Chen A."/>
            <person name="Palaniappan K."/>
            <person name="Land M."/>
            <person name="Rohde M."/>
            <person name="Tindall B.J."/>
            <person name="Detter J.C."/>
            <person name="Goker M."/>
            <person name="Bristow J."/>
            <person name="Eisen J.A."/>
            <person name="Markowitz V."/>
            <person name="Hugenholtz P."/>
            <person name="Woyke T."/>
            <person name="Klenk H.P."/>
            <person name="Kyrpides N.C."/>
        </authorList>
    </citation>
    <scope>NUCLEOTIDE SEQUENCE</scope>
    <source>
        <strain evidence="13">ATCC 700263 / DSM 8902 / Z-7692</strain>
    </source>
</reference>
<evidence type="ECO:0000256" key="8">
    <source>
        <dbReference type="ARBA" id="ARBA00022989"/>
    </source>
</evidence>
<keyword evidence="8 10" id="KW-1133">Transmembrane helix</keyword>
<gene>
    <name evidence="10" type="primary">rnfD</name>
    <name evidence="12" type="ordered locus">Spiaf_0531</name>
</gene>
<evidence type="ECO:0000256" key="5">
    <source>
        <dbReference type="ARBA" id="ARBA00022692"/>
    </source>
</evidence>
<dbReference type="InterPro" id="IPR004338">
    <property type="entry name" value="NqrB/RnfD"/>
</dbReference>
<comment type="similarity">
    <text evidence="10">Belongs to the NqrB/RnfD family.</text>
</comment>
<evidence type="ECO:0000256" key="9">
    <source>
        <dbReference type="ARBA" id="ARBA00023136"/>
    </source>
</evidence>
<feature type="transmembrane region" description="Helical" evidence="10">
    <location>
        <begin position="217"/>
        <end position="236"/>
    </location>
</feature>
<feature type="compositionally biased region" description="Polar residues" evidence="11">
    <location>
        <begin position="335"/>
        <end position="344"/>
    </location>
</feature>
<comment type="subcellular location">
    <subcellularLocation>
        <location evidence="10">Cell inner membrane</location>
        <topology evidence="10">Multi-pass membrane protein</topology>
    </subcellularLocation>
</comment>
<feature type="transmembrane region" description="Helical" evidence="10">
    <location>
        <begin position="274"/>
        <end position="293"/>
    </location>
</feature>
<feature type="transmembrane region" description="Helical" evidence="10">
    <location>
        <begin position="47"/>
        <end position="68"/>
    </location>
</feature>
<evidence type="ECO:0000256" key="10">
    <source>
        <dbReference type="HAMAP-Rule" id="MF_00462"/>
    </source>
</evidence>
<organism evidence="12 13">
    <name type="scientific">Spirochaeta africana (strain ATCC 700263 / DSM 8902 / Z-7692)</name>
    <dbReference type="NCBI Taxonomy" id="889378"/>
    <lineage>
        <taxon>Bacteria</taxon>
        <taxon>Pseudomonadati</taxon>
        <taxon>Spirochaetota</taxon>
        <taxon>Spirochaetia</taxon>
        <taxon>Spirochaetales</taxon>
        <taxon>Spirochaetaceae</taxon>
        <taxon>Spirochaeta</taxon>
    </lineage>
</organism>
<dbReference type="GO" id="GO:0022900">
    <property type="term" value="P:electron transport chain"/>
    <property type="evidence" value="ECO:0007669"/>
    <property type="project" value="UniProtKB-UniRule"/>
</dbReference>
<keyword evidence="9 10" id="KW-0472">Membrane</keyword>
<evidence type="ECO:0000256" key="11">
    <source>
        <dbReference type="SAM" id="MobiDB-lite"/>
    </source>
</evidence>
<evidence type="ECO:0000256" key="4">
    <source>
        <dbReference type="ARBA" id="ARBA00022643"/>
    </source>
</evidence>
<keyword evidence="3 10" id="KW-0285">Flavoprotein</keyword>
<accession>H9UGJ1</accession>
<dbReference type="eggNOG" id="COG4658">
    <property type="taxonomic scope" value="Bacteria"/>
</dbReference>
<dbReference type="PANTHER" id="PTHR30578">
    <property type="entry name" value="ELECTRON TRANSPORT COMPLEX PROTEIN RNFD"/>
    <property type="match status" value="1"/>
</dbReference>
<evidence type="ECO:0000256" key="6">
    <source>
        <dbReference type="ARBA" id="ARBA00022967"/>
    </source>
</evidence>
<dbReference type="EC" id="7.-.-.-" evidence="10"/>
<evidence type="ECO:0000313" key="13">
    <source>
        <dbReference type="Proteomes" id="UP000007383"/>
    </source>
</evidence>
<name>H9UGJ1_SPIAZ</name>
<comment type="function">
    <text evidence="10">Part of a membrane-bound complex that couples electron transfer with translocation of ions across the membrane.</text>
</comment>
<keyword evidence="2 10" id="KW-0597">Phosphoprotein</keyword>
<feature type="transmembrane region" description="Helical" evidence="10">
    <location>
        <begin position="80"/>
        <end position="109"/>
    </location>
</feature>
<comment type="cofactor">
    <cofactor evidence="10">
        <name>FMN</name>
        <dbReference type="ChEBI" id="CHEBI:58210"/>
    </cofactor>
</comment>
<dbReference type="GO" id="GO:0005886">
    <property type="term" value="C:plasma membrane"/>
    <property type="evidence" value="ECO:0007669"/>
    <property type="project" value="UniProtKB-SubCell"/>
</dbReference>
<feature type="modified residue" description="FMN phosphoryl threonine" evidence="10">
    <location>
        <position position="162"/>
    </location>
</feature>
<evidence type="ECO:0000256" key="2">
    <source>
        <dbReference type="ARBA" id="ARBA00022553"/>
    </source>
</evidence>
<comment type="subunit">
    <text evidence="10">The complex is composed of six subunits: RnfA, RnfB, RnfC, RnfD, RnfE and RnfG.</text>
</comment>
<proteinExistence type="inferred from homology"/>
<feature type="transmembrane region" description="Helical" evidence="10">
    <location>
        <begin position="21"/>
        <end position="41"/>
    </location>
</feature>
<keyword evidence="7 10" id="KW-0249">Electron transport</keyword>
<dbReference type="OrthoDB" id="9776359at2"/>
<dbReference type="PANTHER" id="PTHR30578:SF0">
    <property type="entry name" value="ION-TRANSLOCATING OXIDOREDUCTASE COMPLEX SUBUNIT D"/>
    <property type="match status" value="1"/>
</dbReference>
<keyword evidence="4 10" id="KW-0288">FMN</keyword>
<dbReference type="GO" id="GO:0055085">
    <property type="term" value="P:transmembrane transport"/>
    <property type="evidence" value="ECO:0007669"/>
    <property type="project" value="InterPro"/>
</dbReference>
<feature type="transmembrane region" description="Helical" evidence="10">
    <location>
        <begin position="186"/>
        <end position="210"/>
    </location>
</feature>
<dbReference type="STRING" id="889378.Spiaf_0531"/>
<feature type="region of interest" description="Disordered" evidence="11">
    <location>
        <begin position="324"/>
        <end position="344"/>
    </location>
</feature>
<evidence type="ECO:0000256" key="1">
    <source>
        <dbReference type="ARBA" id="ARBA00022448"/>
    </source>
</evidence>
<dbReference type="KEGG" id="sfc:Spiaf_0531"/>